<gene>
    <name evidence="2" type="ORF">OLC1_LOCUS16952</name>
</gene>
<name>A0AAV1DPN1_OLDCO</name>
<dbReference type="EMBL" id="OX459123">
    <property type="protein sequence ID" value="CAI9108970.1"/>
    <property type="molecule type" value="Genomic_DNA"/>
</dbReference>
<evidence type="ECO:0000313" key="3">
    <source>
        <dbReference type="Proteomes" id="UP001161247"/>
    </source>
</evidence>
<evidence type="ECO:0000313" key="2">
    <source>
        <dbReference type="EMBL" id="CAI9108970.1"/>
    </source>
</evidence>
<accession>A0AAV1DPN1</accession>
<sequence length="493" mass="53240">MVNMVRNSNLVALTDGVTDTGAVTAGFVAATTASSGAGATTSGYVTATSASSVAGTTTTSFVAATSANSEAGVATVAVIADQLHESFETDLSSTSGGLPSDFDAEFGKFREGPQEQSEHIQQPFVDANEQVLQPLNTVSAIESLPIIETIVFTEHCEHTDSFCLSNDPVIDCRKSCEQGQDQVAVPDANLSVTAEPTQCQVADVPKEAKADQQVGVSDDGFQNQRCNNSAELVNDATDSLLVKQKFKKVDDSTQLCSIDFEGGNNNYAYLDYGGAVEWRIHLAKDRELLKSLIGREKNRSARAQSKMLTSSVMRPSRIKAFGGKVVDAKSSNVSSKINSDVIQCMADQEEKYVVEVSTIDDKVDGDQARSIADASKSFSINGALESSSATSSSQVQNDSGCQNSGSPAHEGQFQQVHKDRRGNVDYHTWRQRSTRSSGKAGDFRRRRATSGQSRHAPRFNHYVPQFAWVPYYFVVQAGWCFVDVSAMPNAYYW</sequence>
<dbReference type="Proteomes" id="UP001161247">
    <property type="component" value="Chromosome 6"/>
</dbReference>
<feature type="region of interest" description="Disordered" evidence="1">
    <location>
        <begin position="387"/>
        <end position="454"/>
    </location>
</feature>
<organism evidence="2 3">
    <name type="scientific">Oldenlandia corymbosa var. corymbosa</name>
    <dbReference type="NCBI Taxonomy" id="529605"/>
    <lineage>
        <taxon>Eukaryota</taxon>
        <taxon>Viridiplantae</taxon>
        <taxon>Streptophyta</taxon>
        <taxon>Embryophyta</taxon>
        <taxon>Tracheophyta</taxon>
        <taxon>Spermatophyta</taxon>
        <taxon>Magnoliopsida</taxon>
        <taxon>eudicotyledons</taxon>
        <taxon>Gunneridae</taxon>
        <taxon>Pentapetalae</taxon>
        <taxon>asterids</taxon>
        <taxon>lamiids</taxon>
        <taxon>Gentianales</taxon>
        <taxon>Rubiaceae</taxon>
        <taxon>Rubioideae</taxon>
        <taxon>Spermacoceae</taxon>
        <taxon>Hedyotis-Oldenlandia complex</taxon>
        <taxon>Oldenlandia</taxon>
    </lineage>
</organism>
<reference evidence="2" key="1">
    <citation type="submission" date="2023-03" db="EMBL/GenBank/DDBJ databases">
        <authorList>
            <person name="Julca I."/>
        </authorList>
    </citation>
    <scope>NUCLEOTIDE SEQUENCE</scope>
</reference>
<protein>
    <submittedName>
        <fullName evidence="2">OLC1v1008691C1</fullName>
    </submittedName>
</protein>
<keyword evidence="3" id="KW-1185">Reference proteome</keyword>
<feature type="compositionally biased region" description="Polar residues" evidence="1">
    <location>
        <begin position="394"/>
        <end position="406"/>
    </location>
</feature>
<proteinExistence type="predicted"/>
<evidence type="ECO:0000256" key="1">
    <source>
        <dbReference type="SAM" id="MobiDB-lite"/>
    </source>
</evidence>
<dbReference type="AlphaFoldDB" id="A0AAV1DPN1"/>